<dbReference type="Proteomes" id="UP000520767">
    <property type="component" value="Unassembled WGS sequence"/>
</dbReference>
<protein>
    <submittedName>
        <fullName evidence="1">Uncharacterized protein</fullName>
    </submittedName>
</protein>
<sequence>MIGALGASDPREVGRYRVLAELGRGGMGRVTTEEEETTAEEEYGSVYDAVPGECAWAEAPGGDWSVVPCEDYVFEVLNVLRGVTDPDDCGNDVRVRMSVDFDDARVCLTFRYGNDGGVARTNDCLVGVGVGEESDPVFTDCENATHIVSGYDSDTFDPSFCGSDGWHGWDDPGAWGGYLDYTICLRHV</sequence>
<name>A0A7W7QC01_9PSEU</name>
<proteinExistence type="predicted"/>
<dbReference type="AlphaFoldDB" id="A0A7W7QC01"/>
<comment type="caution">
    <text evidence="1">The sequence shown here is derived from an EMBL/GenBank/DDBJ whole genome shotgun (WGS) entry which is preliminary data.</text>
</comment>
<evidence type="ECO:0000313" key="2">
    <source>
        <dbReference type="Proteomes" id="UP000520767"/>
    </source>
</evidence>
<evidence type="ECO:0000313" key="1">
    <source>
        <dbReference type="EMBL" id="MBB4910851.1"/>
    </source>
</evidence>
<accession>A0A7W7QC01</accession>
<dbReference type="RefSeq" id="WP_184814880.1">
    <property type="nucleotide sequence ID" value="NZ_JACHJQ010000008.1"/>
</dbReference>
<keyword evidence="2" id="KW-1185">Reference proteome</keyword>
<dbReference type="EMBL" id="JACHJQ010000008">
    <property type="protein sequence ID" value="MBB4910851.1"/>
    <property type="molecule type" value="Genomic_DNA"/>
</dbReference>
<organism evidence="1 2">
    <name type="scientific">Actinophytocola algeriensis</name>
    <dbReference type="NCBI Taxonomy" id="1768010"/>
    <lineage>
        <taxon>Bacteria</taxon>
        <taxon>Bacillati</taxon>
        <taxon>Actinomycetota</taxon>
        <taxon>Actinomycetes</taxon>
        <taxon>Pseudonocardiales</taxon>
        <taxon>Pseudonocardiaceae</taxon>
    </lineage>
</organism>
<gene>
    <name evidence="1" type="ORF">FHR82_007110</name>
</gene>
<reference evidence="1 2" key="1">
    <citation type="submission" date="2020-08" db="EMBL/GenBank/DDBJ databases">
        <title>Genomic Encyclopedia of Type Strains, Phase III (KMG-III): the genomes of soil and plant-associated and newly described type strains.</title>
        <authorList>
            <person name="Whitman W."/>
        </authorList>
    </citation>
    <scope>NUCLEOTIDE SEQUENCE [LARGE SCALE GENOMIC DNA]</scope>
    <source>
        <strain evidence="1 2">CECT 8960</strain>
    </source>
</reference>